<dbReference type="Pfam" id="PF01695">
    <property type="entry name" value="IstB_IS21"/>
    <property type="match status" value="1"/>
</dbReference>
<dbReference type="Proteomes" id="UP001597349">
    <property type="component" value="Unassembled WGS sequence"/>
</dbReference>
<feature type="domain" description="IstB-like ATP-binding" evidence="2">
    <location>
        <begin position="14"/>
        <end position="38"/>
    </location>
</feature>
<evidence type="ECO:0000256" key="1">
    <source>
        <dbReference type="SAM" id="MobiDB-lite"/>
    </source>
</evidence>
<reference evidence="4" key="1">
    <citation type="journal article" date="2019" name="Int. J. Syst. Evol. Microbiol.">
        <title>The Global Catalogue of Microorganisms (GCM) 10K type strain sequencing project: providing services to taxonomists for standard genome sequencing and annotation.</title>
        <authorList>
            <consortium name="The Broad Institute Genomics Platform"/>
            <consortium name="The Broad Institute Genome Sequencing Center for Infectious Disease"/>
            <person name="Wu L."/>
            <person name="Ma J."/>
        </authorList>
    </citation>
    <scope>NUCLEOTIDE SEQUENCE [LARGE SCALE GENOMIC DNA]</scope>
    <source>
        <strain evidence="4">CGMCC 1.16226</strain>
    </source>
</reference>
<gene>
    <name evidence="3" type="ORF">ACFSQT_19880</name>
</gene>
<feature type="region of interest" description="Disordered" evidence="1">
    <location>
        <begin position="31"/>
        <end position="54"/>
    </location>
</feature>
<dbReference type="EMBL" id="JBHUGY010000030">
    <property type="protein sequence ID" value="MFD2055223.1"/>
    <property type="molecule type" value="Genomic_DNA"/>
</dbReference>
<keyword evidence="4" id="KW-1185">Reference proteome</keyword>
<accession>A0ABW4WGP4</accession>
<evidence type="ECO:0000313" key="4">
    <source>
        <dbReference type="Proteomes" id="UP001597349"/>
    </source>
</evidence>
<name>A0ABW4WGP4_9HYPH</name>
<keyword evidence="3" id="KW-0067">ATP-binding</keyword>
<dbReference type="GO" id="GO:0005524">
    <property type="term" value="F:ATP binding"/>
    <property type="evidence" value="ECO:0007669"/>
    <property type="project" value="UniProtKB-KW"/>
</dbReference>
<comment type="caution">
    <text evidence="3">The sequence shown here is derived from an EMBL/GenBank/DDBJ whole genome shotgun (WGS) entry which is preliminary data.</text>
</comment>
<evidence type="ECO:0000259" key="2">
    <source>
        <dbReference type="Pfam" id="PF01695"/>
    </source>
</evidence>
<evidence type="ECO:0000313" key="3">
    <source>
        <dbReference type="EMBL" id="MFD2055223.1"/>
    </source>
</evidence>
<dbReference type="InterPro" id="IPR002611">
    <property type="entry name" value="IstB_ATP-bd"/>
</dbReference>
<sequence length="54" mass="6066">MRRHRLDCQTLQGAAILDRIVHNAHRITLQGDSMRKQKAPPLLTGGENGEINHP</sequence>
<protein>
    <submittedName>
        <fullName evidence="3">ATP-binding protein</fullName>
    </submittedName>
</protein>
<keyword evidence="3" id="KW-0547">Nucleotide-binding</keyword>
<organism evidence="3 4">
    <name type="scientific">Mesorhizobium calcicola</name>
    <dbReference type="NCBI Taxonomy" id="1300310"/>
    <lineage>
        <taxon>Bacteria</taxon>
        <taxon>Pseudomonadati</taxon>
        <taxon>Pseudomonadota</taxon>
        <taxon>Alphaproteobacteria</taxon>
        <taxon>Hyphomicrobiales</taxon>
        <taxon>Phyllobacteriaceae</taxon>
        <taxon>Mesorhizobium</taxon>
    </lineage>
</organism>
<dbReference type="RefSeq" id="WP_379021275.1">
    <property type="nucleotide sequence ID" value="NZ_JBHUGY010000030.1"/>
</dbReference>
<proteinExistence type="predicted"/>